<dbReference type="CDD" id="cd12797">
    <property type="entry name" value="M23_peptidase"/>
    <property type="match status" value="1"/>
</dbReference>
<protein>
    <submittedName>
        <fullName evidence="3">Peptidase M23</fullName>
    </submittedName>
</protein>
<dbReference type="KEGG" id="simp:C6571_04030"/>
<dbReference type="GO" id="GO:0004222">
    <property type="term" value="F:metalloendopeptidase activity"/>
    <property type="evidence" value="ECO:0007669"/>
    <property type="project" value="TreeGrafter"/>
</dbReference>
<name>A0A2S0MXE9_9BURK</name>
<proteinExistence type="predicted"/>
<dbReference type="OrthoDB" id="9815245at2"/>
<evidence type="ECO:0000259" key="2">
    <source>
        <dbReference type="Pfam" id="PF01551"/>
    </source>
</evidence>
<dbReference type="InterPro" id="IPR050570">
    <property type="entry name" value="Cell_wall_metabolism_enzyme"/>
</dbReference>
<sequence>MQLIIMDARLARSRSITLSGPRLLLAVLGLALVLMCMAAGLYHLVFLKGAREGWPVVSDLVRLVARDDTAQRERFMRQNIDAMARKVGEMQARMVQLESLSDRISGLAGVPLPSNGSGKAGAAPGQGGVLVASRPLSLGELQRTLDDLEQLSGQRADLMTVMESRLMDQHLAKHMIPTQEPVPGNVVGSGFGWRIDPITGGSALHTGLDFATAQGSDILAAAGGVVVTQEFHPAYGNMVEIDHGNQVITRYAHASKVLVRRGDLVRRGQKIAEVGTTGRSTGPHLHFEVWVQGVLQDPRKFLAAGDAATRTQGARASPLPGRAAAGAVARR</sequence>
<dbReference type="Proteomes" id="UP000239326">
    <property type="component" value="Chromosome"/>
</dbReference>
<feature type="compositionally biased region" description="Low complexity" evidence="1">
    <location>
        <begin position="321"/>
        <end position="331"/>
    </location>
</feature>
<dbReference type="AlphaFoldDB" id="A0A2S0MXE9"/>
<dbReference type="RefSeq" id="WP_106445553.1">
    <property type="nucleotide sequence ID" value="NZ_CP027669.1"/>
</dbReference>
<reference evidence="3 4" key="1">
    <citation type="submission" date="2018-03" db="EMBL/GenBank/DDBJ databases">
        <title>Genome sequencing of Simplicispira sp.</title>
        <authorList>
            <person name="Kim S.-J."/>
            <person name="Heo J."/>
            <person name="Kwon S.-W."/>
        </authorList>
    </citation>
    <scope>NUCLEOTIDE SEQUENCE [LARGE SCALE GENOMIC DNA]</scope>
    <source>
        <strain evidence="3 4">SC1-8</strain>
    </source>
</reference>
<keyword evidence="4" id="KW-1185">Reference proteome</keyword>
<feature type="region of interest" description="Disordered" evidence="1">
    <location>
        <begin position="308"/>
        <end position="331"/>
    </location>
</feature>
<dbReference type="InterPro" id="IPR011055">
    <property type="entry name" value="Dup_hybrid_motif"/>
</dbReference>
<feature type="domain" description="M23ase beta-sheet core" evidence="2">
    <location>
        <begin position="204"/>
        <end position="298"/>
    </location>
</feature>
<evidence type="ECO:0000313" key="3">
    <source>
        <dbReference type="EMBL" id="AVO40562.1"/>
    </source>
</evidence>
<organism evidence="3 4">
    <name type="scientific">Simplicispira suum</name>
    <dbReference type="NCBI Taxonomy" id="2109915"/>
    <lineage>
        <taxon>Bacteria</taxon>
        <taxon>Pseudomonadati</taxon>
        <taxon>Pseudomonadota</taxon>
        <taxon>Betaproteobacteria</taxon>
        <taxon>Burkholderiales</taxon>
        <taxon>Comamonadaceae</taxon>
        <taxon>Simplicispira</taxon>
    </lineage>
</organism>
<dbReference type="InterPro" id="IPR016047">
    <property type="entry name" value="M23ase_b-sheet_dom"/>
</dbReference>
<accession>A0A2S0MXE9</accession>
<dbReference type="FunFam" id="2.70.70.10:FF:000006">
    <property type="entry name" value="M23 family peptidase"/>
    <property type="match status" value="1"/>
</dbReference>
<dbReference type="EMBL" id="CP027669">
    <property type="protein sequence ID" value="AVO40562.1"/>
    <property type="molecule type" value="Genomic_DNA"/>
</dbReference>
<gene>
    <name evidence="3" type="ORF">C6571_04030</name>
</gene>
<dbReference type="Pfam" id="PF01551">
    <property type="entry name" value="Peptidase_M23"/>
    <property type="match status" value="1"/>
</dbReference>
<dbReference type="PANTHER" id="PTHR21666:SF270">
    <property type="entry name" value="MUREIN HYDROLASE ACTIVATOR ENVC"/>
    <property type="match status" value="1"/>
</dbReference>
<evidence type="ECO:0000313" key="4">
    <source>
        <dbReference type="Proteomes" id="UP000239326"/>
    </source>
</evidence>
<dbReference type="SUPFAM" id="SSF51261">
    <property type="entry name" value="Duplicated hybrid motif"/>
    <property type="match status" value="1"/>
</dbReference>
<dbReference type="Gene3D" id="2.70.70.10">
    <property type="entry name" value="Glucose Permease (Domain IIA)"/>
    <property type="match status" value="1"/>
</dbReference>
<evidence type="ECO:0000256" key="1">
    <source>
        <dbReference type="SAM" id="MobiDB-lite"/>
    </source>
</evidence>
<dbReference type="PANTHER" id="PTHR21666">
    <property type="entry name" value="PEPTIDASE-RELATED"/>
    <property type="match status" value="1"/>
</dbReference>